<dbReference type="EMBL" id="JAADJT010000005">
    <property type="protein sequence ID" value="NGZ85220.1"/>
    <property type="molecule type" value="Genomic_DNA"/>
</dbReference>
<gene>
    <name evidence="3" type="ORF">GW587_13260</name>
</gene>
<dbReference type="RefSeq" id="WP_166103470.1">
    <property type="nucleotide sequence ID" value="NZ_JAADJT010000005.1"/>
</dbReference>
<dbReference type="PANTHER" id="PTHR11328:SF24">
    <property type="entry name" value="MAJOR FACILITATOR SUPERFAMILY (MFS) PROFILE DOMAIN-CONTAINING PROTEIN"/>
    <property type="match status" value="1"/>
</dbReference>
<dbReference type="PANTHER" id="PTHR11328">
    <property type="entry name" value="MAJOR FACILITATOR SUPERFAMILY DOMAIN-CONTAINING PROTEIN"/>
    <property type="match status" value="1"/>
</dbReference>
<dbReference type="InterPro" id="IPR039672">
    <property type="entry name" value="MFS_2"/>
</dbReference>
<dbReference type="InterPro" id="IPR036259">
    <property type="entry name" value="MFS_trans_sf"/>
</dbReference>
<name>A0ABX0FL16_9BURK</name>
<feature type="transmembrane region" description="Helical" evidence="2">
    <location>
        <begin position="181"/>
        <end position="201"/>
    </location>
</feature>
<reference evidence="4" key="1">
    <citation type="submission" date="2023-07" db="EMBL/GenBank/DDBJ databases">
        <title>Duganella aceri sp. nov., isolated from tree sap.</title>
        <authorList>
            <person name="Kim I.S."/>
        </authorList>
    </citation>
    <scope>NUCLEOTIDE SEQUENCE [LARGE SCALE GENOMIC DNA]</scope>
    <source>
        <strain evidence="4">SAP-35</strain>
    </source>
</reference>
<feature type="transmembrane region" description="Helical" evidence="2">
    <location>
        <begin position="12"/>
        <end position="36"/>
    </location>
</feature>
<dbReference type="Gene3D" id="1.20.1250.20">
    <property type="entry name" value="MFS general substrate transporter like domains"/>
    <property type="match status" value="2"/>
</dbReference>
<evidence type="ECO:0000313" key="4">
    <source>
        <dbReference type="Proteomes" id="UP000666369"/>
    </source>
</evidence>
<dbReference type="Proteomes" id="UP000666369">
    <property type="component" value="Unassembled WGS sequence"/>
</dbReference>
<keyword evidence="2" id="KW-0472">Membrane</keyword>
<keyword evidence="2" id="KW-1133">Transmembrane helix</keyword>
<comment type="caution">
    <text evidence="3">The sequence shown here is derived from an EMBL/GenBank/DDBJ whole genome shotgun (WGS) entry which is preliminary data.</text>
</comment>
<proteinExistence type="inferred from homology"/>
<feature type="transmembrane region" description="Helical" evidence="2">
    <location>
        <begin position="303"/>
        <end position="320"/>
    </location>
</feature>
<protein>
    <recommendedName>
        <fullName evidence="5">MFS transporter</fullName>
    </recommendedName>
</protein>
<evidence type="ECO:0000256" key="2">
    <source>
        <dbReference type="SAM" id="Phobius"/>
    </source>
</evidence>
<evidence type="ECO:0008006" key="5">
    <source>
        <dbReference type="Google" id="ProtNLM"/>
    </source>
</evidence>
<feature type="transmembrane region" description="Helical" evidence="2">
    <location>
        <begin position="154"/>
        <end position="175"/>
    </location>
</feature>
<feature type="transmembrane region" description="Helical" evidence="2">
    <location>
        <begin position="269"/>
        <end position="291"/>
    </location>
</feature>
<feature type="transmembrane region" description="Helical" evidence="2">
    <location>
        <begin position="82"/>
        <end position="103"/>
    </location>
</feature>
<dbReference type="SUPFAM" id="SSF103473">
    <property type="entry name" value="MFS general substrate transporter"/>
    <property type="match status" value="1"/>
</dbReference>
<feature type="transmembrane region" description="Helical" evidence="2">
    <location>
        <begin position="233"/>
        <end position="257"/>
    </location>
</feature>
<keyword evidence="4" id="KW-1185">Reference proteome</keyword>
<keyword evidence="2" id="KW-0812">Transmembrane</keyword>
<comment type="similarity">
    <text evidence="1">Belongs to the sodium:galactoside symporter (TC 2.A.2) family.</text>
</comment>
<evidence type="ECO:0000313" key="3">
    <source>
        <dbReference type="EMBL" id="NGZ85220.1"/>
    </source>
</evidence>
<feature type="transmembrane region" description="Helical" evidence="2">
    <location>
        <begin position="411"/>
        <end position="433"/>
    </location>
</feature>
<organism evidence="3 4">
    <name type="scientific">Duganella aceris</name>
    <dbReference type="NCBI Taxonomy" id="2703883"/>
    <lineage>
        <taxon>Bacteria</taxon>
        <taxon>Pseudomonadati</taxon>
        <taxon>Pseudomonadota</taxon>
        <taxon>Betaproteobacteria</taxon>
        <taxon>Burkholderiales</taxon>
        <taxon>Oxalobacteraceae</taxon>
        <taxon>Telluria group</taxon>
        <taxon>Duganella</taxon>
    </lineage>
</organism>
<feature type="transmembrane region" description="Helical" evidence="2">
    <location>
        <begin position="355"/>
        <end position="374"/>
    </location>
</feature>
<dbReference type="Pfam" id="PF13347">
    <property type="entry name" value="MFS_2"/>
    <property type="match status" value="1"/>
</dbReference>
<sequence>MNKIKIVGWRRVGYALCNVGMGIGAVPTNVLLLYYLTEVVGLHAGLAGLVVALPKLWDALVDPMFGGWVDQLAMRTGRRGPVTLVACGGYVATLILVFSLPIIASPSQYAVVATLLLIAFSTSQTAISVMQFARASEMSTTPLELSSLLSLSTVAAQVLSVICSILAPMLVVWAGGGATGYAGMAAQLGALVAIAILIFVFSTRDVPVRATAPDAAALSLTASLRATSDNRSFFYLIAFVACTNAGAAVIFGFLPFANRYVLGGDNGSLAVLEGVLGISVLVGMLFAPGFVKRFDIIASMRKCNVVVGGMMALLFVASFGPLWGTWLVIAGVGLASGVIGVLVQTATLSSTRTPLKGGVVVAIGFYLGIMLAGMKIGNSAGSFASGQLLALIGFIPGGATQADATLVWLRAGYTLLPLMFVIAAGLFLTRVWLPKEQAASAPTLAAGAA</sequence>
<feature type="transmembrane region" description="Helical" evidence="2">
    <location>
        <begin position="109"/>
        <end position="133"/>
    </location>
</feature>
<evidence type="ECO:0000256" key="1">
    <source>
        <dbReference type="ARBA" id="ARBA00009617"/>
    </source>
</evidence>
<accession>A0ABX0FL16</accession>
<feature type="transmembrane region" description="Helical" evidence="2">
    <location>
        <begin position="42"/>
        <end position="61"/>
    </location>
</feature>
<feature type="transmembrane region" description="Helical" evidence="2">
    <location>
        <begin position="326"/>
        <end position="343"/>
    </location>
</feature>